<feature type="transmembrane region" description="Helical" evidence="7">
    <location>
        <begin position="120"/>
        <end position="146"/>
    </location>
</feature>
<feature type="region of interest" description="Disordered" evidence="6">
    <location>
        <begin position="83"/>
        <end position="111"/>
    </location>
</feature>
<dbReference type="InterPro" id="IPR013901">
    <property type="entry name" value="Anthrone_oxy"/>
</dbReference>
<evidence type="ECO:0000256" key="7">
    <source>
        <dbReference type="SAM" id="Phobius"/>
    </source>
</evidence>
<dbReference type="EMBL" id="JASNWA010000010">
    <property type="protein sequence ID" value="KAK3167873.1"/>
    <property type="molecule type" value="Genomic_DNA"/>
</dbReference>
<dbReference type="AlphaFoldDB" id="A0AAD9Z1U2"/>
<sequence>MPSPTPIRTALTLGLTASGAFAGIGLALSIGTIPLLLLAPAPTLLKQWRAMYDMGLWIGPPGAVLAAASLGYSTYATYRHEKTHGDDVKEDEGRPLAEMSNTKEGGKERVGEEEGKWKPIALAAATCVAIVPFTWAFLVGTSEVLLRESEGGFGAGMKERVLRDTVVKWGWICAARALLPLVGTAVGVWSVLGW</sequence>
<feature type="compositionally biased region" description="Basic and acidic residues" evidence="6">
    <location>
        <begin position="83"/>
        <end position="95"/>
    </location>
</feature>
<evidence type="ECO:0000313" key="9">
    <source>
        <dbReference type="Proteomes" id="UP001276659"/>
    </source>
</evidence>
<name>A0AAD9Z1U2_9LECA</name>
<comment type="caution">
    <text evidence="8">The sequence shown here is derived from an EMBL/GenBank/DDBJ whole genome shotgun (WGS) entry which is preliminary data.</text>
</comment>
<keyword evidence="3 7" id="KW-1133">Transmembrane helix</keyword>
<gene>
    <name evidence="8" type="ORF">OEA41_004319</name>
</gene>
<organism evidence="8 9">
    <name type="scientific">Lepraria neglecta</name>
    <dbReference type="NCBI Taxonomy" id="209136"/>
    <lineage>
        <taxon>Eukaryota</taxon>
        <taxon>Fungi</taxon>
        <taxon>Dikarya</taxon>
        <taxon>Ascomycota</taxon>
        <taxon>Pezizomycotina</taxon>
        <taxon>Lecanoromycetes</taxon>
        <taxon>OSLEUM clade</taxon>
        <taxon>Lecanoromycetidae</taxon>
        <taxon>Lecanorales</taxon>
        <taxon>Lecanorineae</taxon>
        <taxon>Stereocaulaceae</taxon>
        <taxon>Lepraria</taxon>
    </lineage>
</organism>
<protein>
    <recommendedName>
        <fullName evidence="10">DUF1772-domain-containing protein</fullName>
    </recommendedName>
</protein>
<evidence type="ECO:0008006" key="10">
    <source>
        <dbReference type="Google" id="ProtNLM"/>
    </source>
</evidence>
<feature type="transmembrane region" description="Helical" evidence="7">
    <location>
        <begin position="166"/>
        <end position="192"/>
    </location>
</feature>
<evidence type="ECO:0000256" key="3">
    <source>
        <dbReference type="ARBA" id="ARBA00022989"/>
    </source>
</evidence>
<dbReference type="Pfam" id="PF08592">
    <property type="entry name" value="Anthrone_oxy"/>
    <property type="match status" value="1"/>
</dbReference>
<feature type="transmembrane region" description="Helical" evidence="7">
    <location>
        <begin position="20"/>
        <end position="39"/>
    </location>
</feature>
<evidence type="ECO:0000256" key="4">
    <source>
        <dbReference type="ARBA" id="ARBA00023136"/>
    </source>
</evidence>
<proteinExistence type="inferred from homology"/>
<dbReference type="PANTHER" id="PTHR35042">
    <property type="entry name" value="ANTHRONE OXYGENASE ENCC"/>
    <property type="match status" value="1"/>
</dbReference>
<feature type="transmembrane region" description="Helical" evidence="7">
    <location>
        <begin position="51"/>
        <end position="72"/>
    </location>
</feature>
<dbReference type="PANTHER" id="PTHR35042:SF1">
    <property type="entry name" value="DUF1772-DOMAIN-CONTAINING PROTEIN"/>
    <property type="match status" value="1"/>
</dbReference>
<keyword evidence="9" id="KW-1185">Reference proteome</keyword>
<dbReference type="GO" id="GO:0016020">
    <property type="term" value="C:membrane"/>
    <property type="evidence" value="ECO:0007669"/>
    <property type="project" value="UniProtKB-SubCell"/>
</dbReference>
<evidence type="ECO:0000256" key="6">
    <source>
        <dbReference type="SAM" id="MobiDB-lite"/>
    </source>
</evidence>
<evidence type="ECO:0000256" key="1">
    <source>
        <dbReference type="ARBA" id="ARBA00004141"/>
    </source>
</evidence>
<keyword evidence="4 7" id="KW-0472">Membrane</keyword>
<reference evidence="8" key="1">
    <citation type="submission" date="2022-11" db="EMBL/GenBank/DDBJ databases">
        <title>Chromosomal genome sequence assembly and mating type (MAT) locus characterization of the leprose asexual lichenized fungus Lepraria neglecta (Nyl.) Erichsen.</title>
        <authorList>
            <person name="Allen J.L."/>
            <person name="Pfeffer B."/>
        </authorList>
    </citation>
    <scope>NUCLEOTIDE SEQUENCE</scope>
    <source>
        <strain evidence="8">Allen 5258</strain>
    </source>
</reference>
<comment type="subcellular location">
    <subcellularLocation>
        <location evidence="1">Membrane</location>
        <topology evidence="1">Multi-pass membrane protein</topology>
    </subcellularLocation>
</comment>
<accession>A0AAD9Z1U2</accession>
<evidence type="ECO:0000256" key="5">
    <source>
        <dbReference type="ARBA" id="ARBA00034313"/>
    </source>
</evidence>
<keyword evidence="2 7" id="KW-0812">Transmembrane</keyword>
<evidence type="ECO:0000256" key="2">
    <source>
        <dbReference type="ARBA" id="ARBA00022692"/>
    </source>
</evidence>
<evidence type="ECO:0000313" key="8">
    <source>
        <dbReference type="EMBL" id="KAK3167873.1"/>
    </source>
</evidence>
<dbReference type="Proteomes" id="UP001276659">
    <property type="component" value="Unassembled WGS sequence"/>
</dbReference>
<comment type="similarity">
    <text evidence="5">Belongs to the anthrone oxygenase family.</text>
</comment>